<evidence type="ECO:0000313" key="2">
    <source>
        <dbReference type="Proteomes" id="UP000254209"/>
    </source>
</evidence>
<dbReference type="OrthoDB" id="8616326at2"/>
<reference evidence="1 2" key="1">
    <citation type="submission" date="2018-06" db="EMBL/GenBank/DDBJ databases">
        <authorList>
            <consortium name="Pathogen Informatics"/>
            <person name="Doyle S."/>
        </authorList>
    </citation>
    <scope>NUCLEOTIDE SEQUENCE [LARGE SCALE GENOMIC DNA]</scope>
    <source>
        <strain evidence="1 2">NCTC10283</strain>
    </source>
</reference>
<dbReference type="AlphaFoldDB" id="A0A376BUS5"/>
<organism evidence="1 2">
    <name type="scientific">Alysiella crassa</name>
    <dbReference type="NCBI Taxonomy" id="153491"/>
    <lineage>
        <taxon>Bacteria</taxon>
        <taxon>Pseudomonadati</taxon>
        <taxon>Pseudomonadota</taxon>
        <taxon>Betaproteobacteria</taxon>
        <taxon>Neisseriales</taxon>
        <taxon>Neisseriaceae</taxon>
        <taxon>Alysiella</taxon>
    </lineage>
</organism>
<name>A0A376BUS5_9NEIS</name>
<keyword evidence="2" id="KW-1185">Reference proteome</keyword>
<protein>
    <recommendedName>
        <fullName evidence="3">Entry exclusion lipoprotein TrbK</fullName>
    </recommendedName>
</protein>
<accession>A0A376BUS5</accession>
<sequence>MKLFLAFTTIMVLTACTSNDVPKQSNRTEVQAECAKHYAHISDEFSRGSKIKSCMRNRGAL</sequence>
<evidence type="ECO:0008006" key="3">
    <source>
        <dbReference type="Google" id="ProtNLM"/>
    </source>
</evidence>
<dbReference type="PROSITE" id="PS51257">
    <property type="entry name" value="PROKAR_LIPOPROTEIN"/>
    <property type="match status" value="1"/>
</dbReference>
<dbReference type="EMBL" id="UFSO01000003">
    <property type="protein sequence ID" value="SSY80772.1"/>
    <property type="molecule type" value="Genomic_DNA"/>
</dbReference>
<proteinExistence type="predicted"/>
<dbReference type="Proteomes" id="UP000254209">
    <property type="component" value="Unassembled WGS sequence"/>
</dbReference>
<evidence type="ECO:0000313" key="1">
    <source>
        <dbReference type="EMBL" id="SSY80772.1"/>
    </source>
</evidence>
<dbReference type="STRING" id="1120980.GCA_000745955_02575"/>
<gene>
    <name evidence="1" type="ORF">NCTC10283_02333</name>
</gene>
<dbReference type="RefSeq" id="WP_034295720.1">
    <property type="nucleotide sequence ID" value="NZ_CP091519.2"/>
</dbReference>